<comment type="caution">
    <text evidence="3">The sequence shown here is derived from an EMBL/GenBank/DDBJ whole genome shotgun (WGS) entry which is preliminary data.</text>
</comment>
<evidence type="ECO:0000313" key="3">
    <source>
        <dbReference type="EMBL" id="MDO1560174.1"/>
    </source>
</evidence>
<evidence type="ECO:0000256" key="1">
    <source>
        <dbReference type="SAM" id="Coils"/>
    </source>
</evidence>
<organism evidence="3 4">
    <name type="scientific">Peiella sedimenti</name>
    <dbReference type="NCBI Taxonomy" id="3061083"/>
    <lineage>
        <taxon>Bacteria</taxon>
        <taxon>Pseudomonadati</taxon>
        <taxon>Pseudomonadota</taxon>
        <taxon>Alphaproteobacteria</taxon>
        <taxon>Caulobacterales</taxon>
        <taxon>Caulobacteraceae</taxon>
        <taxon>Peiella</taxon>
    </lineage>
</organism>
<feature type="coiled-coil region" evidence="1">
    <location>
        <begin position="66"/>
        <end position="93"/>
    </location>
</feature>
<keyword evidence="1" id="KW-0175">Coiled coil</keyword>
<dbReference type="RefSeq" id="WP_302110601.1">
    <property type="nucleotide sequence ID" value="NZ_JAUKTR010000005.1"/>
</dbReference>
<reference evidence="3" key="1">
    <citation type="submission" date="2023-07" db="EMBL/GenBank/DDBJ databases">
        <title>Brevundimonas soil sp. nov., isolated from the soil of chemical plant.</title>
        <authorList>
            <person name="Wu N."/>
        </authorList>
    </citation>
    <scope>NUCLEOTIDE SEQUENCE</scope>
    <source>
        <strain evidence="3">XZ-24</strain>
    </source>
</reference>
<gene>
    <name evidence="3" type="ORF">Q0812_12125</name>
</gene>
<keyword evidence="2" id="KW-0732">Signal</keyword>
<dbReference type="EMBL" id="JAUKTR010000005">
    <property type="protein sequence ID" value="MDO1560174.1"/>
    <property type="molecule type" value="Genomic_DNA"/>
</dbReference>
<dbReference type="Proteomes" id="UP001169063">
    <property type="component" value="Unassembled WGS sequence"/>
</dbReference>
<proteinExistence type="predicted"/>
<evidence type="ECO:0000313" key="4">
    <source>
        <dbReference type="Proteomes" id="UP001169063"/>
    </source>
</evidence>
<protein>
    <submittedName>
        <fullName evidence="3">Uncharacterized protein</fullName>
    </submittedName>
</protein>
<name>A0ABT8SNM5_9CAUL</name>
<keyword evidence="4" id="KW-1185">Reference proteome</keyword>
<accession>A0ABT8SNM5</accession>
<sequence length="120" mass="13022">MTRLRRLPAPGVLAALLAMMVLLPIAFAANAQTPGRLTDSAFIKASQCAGWAQVLSEDASIQQLIREQSSRRIEVVRNRAEAAQADAAREARRSQGLTRQALSERLASECATFELSARSN</sequence>
<evidence type="ECO:0000256" key="2">
    <source>
        <dbReference type="SAM" id="SignalP"/>
    </source>
</evidence>
<feature type="signal peptide" evidence="2">
    <location>
        <begin position="1"/>
        <end position="31"/>
    </location>
</feature>
<feature type="chain" id="PRO_5045448900" evidence="2">
    <location>
        <begin position="32"/>
        <end position="120"/>
    </location>
</feature>